<evidence type="ECO:0000313" key="9">
    <source>
        <dbReference type="Proteomes" id="UP001321861"/>
    </source>
</evidence>
<dbReference type="PRINTS" id="PR00105">
    <property type="entry name" value="C5METTRFRASE"/>
</dbReference>
<dbReference type="InterPro" id="IPR050390">
    <property type="entry name" value="C5-Methyltransferase"/>
</dbReference>
<protein>
    <recommendedName>
        <fullName evidence="7">Cytosine-specific methyltransferase</fullName>
        <ecNumber evidence="7">2.1.1.37</ecNumber>
    </recommendedName>
</protein>
<feature type="active site" evidence="5">
    <location>
        <position position="80"/>
    </location>
</feature>
<gene>
    <name evidence="8" type="ORF">XA3_21190</name>
</gene>
<dbReference type="KEGG" id="xap:XA3_21190"/>
<evidence type="ECO:0000256" key="5">
    <source>
        <dbReference type="PROSITE-ProRule" id="PRU01016"/>
    </source>
</evidence>
<reference evidence="8 9" key="1">
    <citation type="journal article" date="2023" name="Microbiol. Spectr.">
        <title>Symbiosis of Carpenter Bees with Uncharacterized Lactic Acid Bacteria Showing NAD Auxotrophy.</title>
        <authorList>
            <person name="Kawasaki S."/>
            <person name="Ozawa K."/>
            <person name="Mori T."/>
            <person name="Yamamoto A."/>
            <person name="Ito M."/>
            <person name="Ohkuma M."/>
            <person name="Sakamoto M."/>
            <person name="Matsutani M."/>
        </authorList>
    </citation>
    <scope>NUCLEOTIDE SEQUENCE [LARGE SCALE GENOMIC DNA]</scope>
    <source>
        <strain evidence="8 9">XA3</strain>
    </source>
</reference>
<comment type="catalytic activity">
    <reaction evidence="7">
        <text>a 2'-deoxycytidine in DNA + S-adenosyl-L-methionine = a 5-methyl-2'-deoxycytidine in DNA + S-adenosyl-L-homocysteine + H(+)</text>
        <dbReference type="Rhea" id="RHEA:13681"/>
        <dbReference type="Rhea" id="RHEA-COMP:11369"/>
        <dbReference type="Rhea" id="RHEA-COMP:11370"/>
        <dbReference type="ChEBI" id="CHEBI:15378"/>
        <dbReference type="ChEBI" id="CHEBI:57856"/>
        <dbReference type="ChEBI" id="CHEBI:59789"/>
        <dbReference type="ChEBI" id="CHEBI:85452"/>
        <dbReference type="ChEBI" id="CHEBI:85454"/>
        <dbReference type="EC" id="2.1.1.37"/>
    </reaction>
</comment>
<evidence type="ECO:0000256" key="4">
    <source>
        <dbReference type="ARBA" id="ARBA00022747"/>
    </source>
</evidence>
<evidence type="ECO:0000313" key="8">
    <source>
        <dbReference type="EMBL" id="BDR59678.1"/>
    </source>
</evidence>
<dbReference type="GO" id="GO:0003886">
    <property type="term" value="F:DNA (cytosine-5-)-methyltransferase activity"/>
    <property type="evidence" value="ECO:0007669"/>
    <property type="project" value="UniProtKB-EC"/>
</dbReference>
<organism evidence="8 9">
    <name type="scientific">Xylocopilactobacillus apicola</name>
    <dbReference type="NCBI Taxonomy" id="2932184"/>
    <lineage>
        <taxon>Bacteria</taxon>
        <taxon>Bacillati</taxon>
        <taxon>Bacillota</taxon>
        <taxon>Bacilli</taxon>
        <taxon>Lactobacillales</taxon>
        <taxon>Lactobacillaceae</taxon>
        <taxon>Xylocopilactobacillus</taxon>
    </lineage>
</organism>
<keyword evidence="4" id="KW-0680">Restriction system</keyword>
<dbReference type="PROSITE" id="PS51679">
    <property type="entry name" value="SAM_MT_C5"/>
    <property type="match status" value="1"/>
</dbReference>
<dbReference type="GO" id="GO:0032259">
    <property type="term" value="P:methylation"/>
    <property type="evidence" value="ECO:0007669"/>
    <property type="project" value="UniProtKB-KW"/>
</dbReference>
<keyword evidence="8" id="KW-0255">Endonuclease</keyword>
<keyword evidence="8" id="KW-0540">Nuclease</keyword>
<evidence type="ECO:0000256" key="1">
    <source>
        <dbReference type="ARBA" id="ARBA00022603"/>
    </source>
</evidence>
<dbReference type="InterPro" id="IPR018117">
    <property type="entry name" value="C5_DNA_meth_AS"/>
</dbReference>
<dbReference type="PROSITE" id="PS00094">
    <property type="entry name" value="C5_MTASE_1"/>
    <property type="match status" value="1"/>
</dbReference>
<dbReference type="Gene3D" id="3.90.120.10">
    <property type="entry name" value="DNA Methylase, subunit A, domain 2"/>
    <property type="match status" value="1"/>
</dbReference>
<dbReference type="GO" id="GO:0004519">
    <property type="term" value="F:endonuclease activity"/>
    <property type="evidence" value="ECO:0007669"/>
    <property type="project" value="UniProtKB-KW"/>
</dbReference>
<keyword evidence="3 5" id="KW-0949">S-adenosyl-L-methionine</keyword>
<dbReference type="GO" id="GO:0044027">
    <property type="term" value="P:negative regulation of gene expression via chromosomal CpG island methylation"/>
    <property type="evidence" value="ECO:0007669"/>
    <property type="project" value="TreeGrafter"/>
</dbReference>
<dbReference type="AlphaFoldDB" id="A0AAU9DW22"/>
<dbReference type="EMBL" id="AP026802">
    <property type="protein sequence ID" value="BDR59678.1"/>
    <property type="molecule type" value="Genomic_DNA"/>
</dbReference>
<dbReference type="InterPro" id="IPR001525">
    <property type="entry name" value="C5_MeTfrase"/>
</dbReference>
<dbReference type="Pfam" id="PF00145">
    <property type="entry name" value="DNA_methylase"/>
    <property type="match status" value="1"/>
</dbReference>
<dbReference type="Gene3D" id="3.40.50.150">
    <property type="entry name" value="Vaccinia Virus protein VP39"/>
    <property type="match status" value="1"/>
</dbReference>
<keyword evidence="2 5" id="KW-0808">Transferase</keyword>
<dbReference type="SUPFAM" id="SSF53335">
    <property type="entry name" value="S-adenosyl-L-methionine-dependent methyltransferases"/>
    <property type="match status" value="1"/>
</dbReference>
<evidence type="ECO:0000256" key="2">
    <source>
        <dbReference type="ARBA" id="ARBA00022679"/>
    </source>
</evidence>
<dbReference type="RefSeq" id="WP_317635462.1">
    <property type="nucleotide sequence ID" value="NZ_AP026802.1"/>
</dbReference>
<evidence type="ECO:0000256" key="6">
    <source>
        <dbReference type="RuleBase" id="RU000416"/>
    </source>
</evidence>
<dbReference type="Proteomes" id="UP001321861">
    <property type="component" value="Chromosome"/>
</dbReference>
<evidence type="ECO:0000256" key="3">
    <source>
        <dbReference type="ARBA" id="ARBA00022691"/>
    </source>
</evidence>
<dbReference type="NCBIfam" id="TIGR00675">
    <property type="entry name" value="dcm"/>
    <property type="match status" value="1"/>
</dbReference>
<dbReference type="EC" id="2.1.1.37" evidence="7"/>
<dbReference type="GO" id="GO:0003677">
    <property type="term" value="F:DNA binding"/>
    <property type="evidence" value="ECO:0007669"/>
    <property type="project" value="TreeGrafter"/>
</dbReference>
<dbReference type="PANTHER" id="PTHR10629">
    <property type="entry name" value="CYTOSINE-SPECIFIC METHYLTRANSFERASE"/>
    <property type="match status" value="1"/>
</dbReference>
<keyword evidence="1 5" id="KW-0489">Methyltransferase</keyword>
<keyword evidence="9" id="KW-1185">Reference proteome</keyword>
<dbReference type="GO" id="GO:0009307">
    <property type="term" value="P:DNA restriction-modification system"/>
    <property type="evidence" value="ECO:0007669"/>
    <property type="project" value="UniProtKB-KW"/>
</dbReference>
<name>A0AAU9DW22_9LACO</name>
<dbReference type="PANTHER" id="PTHR10629:SF52">
    <property type="entry name" value="DNA (CYTOSINE-5)-METHYLTRANSFERASE 1"/>
    <property type="match status" value="1"/>
</dbReference>
<dbReference type="InterPro" id="IPR029063">
    <property type="entry name" value="SAM-dependent_MTases_sf"/>
</dbReference>
<evidence type="ECO:0000256" key="7">
    <source>
        <dbReference type="RuleBase" id="RU000417"/>
    </source>
</evidence>
<keyword evidence="8" id="KW-0378">Hydrolase</keyword>
<sequence length="353" mass="39728">MEINAVDLFCGLGGLTYGLSSAGINVVAGIDIEKKCSFPYSKNNHAAFIPGDLKEISPDFIDLLYPPDTDIKVLVGCAPCQPFSSYSYRYKGSDQTKNKMDLLHYFGKIVEEIHPDIVSMENVPQLAKEGVFAEFLEVLKNAGYQVDWQIVYAPKYGVPQKRKRLILLASKFGSISLIPPIYQEQNYPTVRMAIGDLPPIQSGARSKIDPMHRSVQLTEINLKRIRQSKPGGTWKDWDQTLLPKAYTKKSGQSYTSIYGRMKWDEPAPTITTKFYGYGNGRFGHPDQDRAISYREGALLQTFPRNYQFFDEEHQLSTKELGIMIGNAVPVKLGEATGKNIIKHIEKRGHDHIS</sequence>
<comment type="similarity">
    <text evidence="5 6">Belongs to the class I-like SAM-binding methyltransferase superfamily. C5-methyltransferase family.</text>
</comment>
<accession>A0AAU9DW22</accession>
<proteinExistence type="inferred from homology"/>